<protein>
    <submittedName>
        <fullName evidence="1">Uncharacterized protein</fullName>
    </submittedName>
</protein>
<sequence length="280" mass="29814">VNPTELDLPVKTDKRCRDVSSGRVGSEFVIPSQDGRILVPSSAAPKPGTLAEPAPAFTLRGAKGLLRRDGRILWRMSDDVAAVLRDDGVLLALYVDGQAVARNVRAVMVSSPNWKDFAYAGARLAAHTDSALTFTGRRTEKESAADYRLTVKWSDGALQFDYEFTAATDLEIHAFRHQVALPVSVFSGGKATAGAKTIGLPGDAPRGGPFVRSAKRVALASADGLTHLEAASSGAMGLHDERVYGADAFLLTQSPIRGTVKAGTKWRFDLKLRPAGTAGR</sequence>
<gene>
    <name evidence="1" type="ORF">LCGC14_2727930</name>
</gene>
<evidence type="ECO:0000313" key="1">
    <source>
        <dbReference type="EMBL" id="KKK89955.1"/>
    </source>
</evidence>
<dbReference type="AlphaFoldDB" id="A0A0F8ZVK0"/>
<dbReference type="EMBL" id="LAZR01049308">
    <property type="protein sequence ID" value="KKK89955.1"/>
    <property type="molecule type" value="Genomic_DNA"/>
</dbReference>
<proteinExistence type="predicted"/>
<organism evidence="1">
    <name type="scientific">marine sediment metagenome</name>
    <dbReference type="NCBI Taxonomy" id="412755"/>
    <lineage>
        <taxon>unclassified sequences</taxon>
        <taxon>metagenomes</taxon>
        <taxon>ecological metagenomes</taxon>
    </lineage>
</organism>
<reference evidence="1" key="1">
    <citation type="journal article" date="2015" name="Nature">
        <title>Complex archaea that bridge the gap between prokaryotes and eukaryotes.</title>
        <authorList>
            <person name="Spang A."/>
            <person name="Saw J.H."/>
            <person name="Jorgensen S.L."/>
            <person name="Zaremba-Niedzwiedzka K."/>
            <person name="Martijn J."/>
            <person name="Lind A.E."/>
            <person name="van Eijk R."/>
            <person name="Schleper C."/>
            <person name="Guy L."/>
            <person name="Ettema T.J."/>
        </authorList>
    </citation>
    <scope>NUCLEOTIDE SEQUENCE</scope>
</reference>
<accession>A0A0F8ZVK0</accession>
<comment type="caution">
    <text evidence="1">The sequence shown here is derived from an EMBL/GenBank/DDBJ whole genome shotgun (WGS) entry which is preliminary data.</text>
</comment>
<feature type="non-terminal residue" evidence="1">
    <location>
        <position position="1"/>
    </location>
</feature>
<name>A0A0F8ZVK0_9ZZZZ</name>